<dbReference type="InterPro" id="IPR036282">
    <property type="entry name" value="Glutathione-S-Trfase_C_sf"/>
</dbReference>
<evidence type="ECO:0000256" key="5">
    <source>
        <dbReference type="RuleBase" id="RU368071"/>
    </source>
</evidence>
<dbReference type="Gene3D" id="3.40.30.10">
    <property type="entry name" value="Glutaredoxin"/>
    <property type="match status" value="1"/>
</dbReference>
<organism evidence="8">
    <name type="scientific">Phallusia mammillata</name>
    <dbReference type="NCBI Taxonomy" id="59560"/>
    <lineage>
        <taxon>Eukaryota</taxon>
        <taxon>Metazoa</taxon>
        <taxon>Chordata</taxon>
        <taxon>Tunicata</taxon>
        <taxon>Ascidiacea</taxon>
        <taxon>Phlebobranchia</taxon>
        <taxon>Ascidiidae</taxon>
        <taxon>Phallusia</taxon>
    </lineage>
</organism>
<comment type="similarity">
    <text evidence="1 5">Belongs to the GST superfamily. Omega family.</text>
</comment>
<evidence type="ECO:0000259" key="7">
    <source>
        <dbReference type="PROSITE" id="PS50405"/>
    </source>
</evidence>
<comment type="function">
    <text evidence="5">Exhibits glutathione-dependent thiol transferase activity. Has high dehydroascorbate reductase activity and may contribute to the recycling of ascorbic acid. Participates in the biotransformation of inorganic arsenic and reduces monomethylarsonic acid (MMA).</text>
</comment>
<comment type="catalytic activity">
    <reaction evidence="5">
        <text>RX + glutathione = an S-substituted glutathione + a halide anion + H(+)</text>
        <dbReference type="Rhea" id="RHEA:16437"/>
        <dbReference type="ChEBI" id="CHEBI:15378"/>
        <dbReference type="ChEBI" id="CHEBI:16042"/>
        <dbReference type="ChEBI" id="CHEBI:17792"/>
        <dbReference type="ChEBI" id="CHEBI:57925"/>
        <dbReference type="ChEBI" id="CHEBI:90779"/>
        <dbReference type="EC" id="2.5.1.18"/>
    </reaction>
</comment>
<accession>A0A6F9DF01</accession>
<dbReference type="GO" id="GO:0004364">
    <property type="term" value="F:glutathione transferase activity"/>
    <property type="evidence" value="ECO:0007669"/>
    <property type="project" value="UniProtKB-UniRule"/>
</dbReference>
<dbReference type="PANTHER" id="PTHR43968">
    <property type="match status" value="1"/>
</dbReference>
<dbReference type="SUPFAM" id="SSF47616">
    <property type="entry name" value="GST C-terminal domain-like"/>
    <property type="match status" value="1"/>
</dbReference>
<dbReference type="GO" id="GO:0045174">
    <property type="term" value="F:glutathione dehydrogenase (ascorbate) activity"/>
    <property type="evidence" value="ECO:0007669"/>
    <property type="project" value="UniProtKB-UniRule"/>
</dbReference>
<dbReference type="FunFam" id="3.40.30.10:FF:000123">
    <property type="entry name" value="Glutathione transferase o1"/>
    <property type="match status" value="1"/>
</dbReference>
<evidence type="ECO:0000256" key="2">
    <source>
        <dbReference type="ARBA" id="ARBA00023002"/>
    </source>
</evidence>
<dbReference type="InterPro" id="IPR005442">
    <property type="entry name" value="GST_omega"/>
</dbReference>
<evidence type="ECO:0000256" key="3">
    <source>
        <dbReference type="ARBA" id="ARBA00048353"/>
    </source>
</evidence>
<dbReference type="EMBL" id="LR785623">
    <property type="protein sequence ID" value="CAB3251220.1"/>
    <property type="molecule type" value="mRNA"/>
</dbReference>
<dbReference type="Pfam" id="PF13410">
    <property type="entry name" value="GST_C_2"/>
    <property type="match status" value="1"/>
</dbReference>
<comment type="catalytic activity">
    <reaction evidence="3 5">
        <text>methylarsonate + 2 glutathione + H(+) = methylarsonous acid + glutathione disulfide + H2O</text>
        <dbReference type="Rhea" id="RHEA:15969"/>
        <dbReference type="ChEBI" id="CHEBI:15377"/>
        <dbReference type="ChEBI" id="CHEBI:15378"/>
        <dbReference type="ChEBI" id="CHEBI:17826"/>
        <dbReference type="ChEBI" id="CHEBI:33409"/>
        <dbReference type="ChEBI" id="CHEBI:57925"/>
        <dbReference type="ChEBI" id="CHEBI:58297"/>
        <dbReference type="EC" id="1.20.4.2"/>
    </reaction>
</comment>
<dbReference type="GO" id="GO:0006749">
    <property type="term" value="P:glutathione metabolic process"/>
    <property type="evidence" value="ECO:0007669"/>
    <property type="project" value="UniProtKB-UniRule"/>
</dbReference>
<dbReference type="PROSITE" id="PS50404">
    <property type="entry name" value="GST_NTER"/>
    <property type="match status" value="1"/>
</dbReference>
<dbReference type="InterPro" id="IPR050983">
    <property type="entry name" value="GST_Omega/HSP26"/>
</dbReference>
<dbReference type="EC" id="1.8.5.1" evidence="5"/>
<dbReference type="AlphaFoldDB" id="A0A6F9DF01"/>
<dbReference type="InterPro" id="IPR036249">
    <property type="entry name" value="Thioredoxin-like_sf"/>
</dbReference>
<dbReference type="PRINTS" id="PR01625">
    <property type="entry name" value="GSTRNSFRASEO"/>
</dbReference>
<dbReference type="InterPro" id="IPR040079">
    <property type="entry name" value="Glutathione_S-Trfase"/>
</dbReference>
<comment type="catalytic activity">
    <reaction evidence="4 5">
        <text>L-dehydroascorbate + 2 glutathione = glutathione disulfide + L-ascorbate</text>
        <dbReference type="Rhea" id="RHEA:24424"/>
        <dbReference type="ChEBI" id="CHEBI:38290"/>
        <dbReference type="ChEBI" id="CHEBI:57925"/>
        <dbReference type="ChEBI" id="CHEBI:58297"/>
        <dbReference type="ChEBI" id="CHEBI:58539"/>
        <dbReference type="EC" id="1.8.5.1"/>
    </reaction>
</comment>
<evidence type="ECO:0000313" key="8">
    <source>
        <dbReference type="EMBL" id="CAB3251220.1"/>
    </source>
</evidence>
<evidence type="ECO:0000259" key="6">
    <source>
        <dbReference type="PROSITE" id="PS50404"/>
    </source>
</evidence>
<dbReference type="GO" id="GO:0050610">
    <property type="term" value="F:methylarsonate reductase activity"/>
    <property type="evidence" value="ECO:0007669"/>
    <property type="project" value="UniProtKB-UniRule"/>
</dbReference>
<sequence length="240" mass="27567">MGEAKHLAKDSELPDPPKQDVLRVYGMKFSPFTHRLKLVLAAKGVEHETVNINLVSKPSWYLSKNHRGEVPVIEINGNIIRDSIVTSQYVDDAYTGDKLTTTDPMKKAKESVLLLDNEKTIRGFIEAAYHTPDKQARGLMIMKEGLEKIDDFLKSTGSYFICGDKPGLTDYMIWPHLERIRALWPICITQFLFVEAYSRRMLRDSAVKQCQLPNSMHRRFAADCRKKKVNYDMVEEIEES</sequence>
<dbReference type="PROSITE" id="PS50405">
    <property type="entry name" value="GST_CTER"/>
    <property type="match status" value="1"/>
</dbReference>
<dbReference type="Pfam" id="PF13417">
    <property type="entry name" value="GST_N_3"/>
    <property type="match status" value="1"/>
</dbReference>
<dbReference type="EC" id="1.20.4.2" evidence="5"/>
<dbReference type="Gene3D" id="1.20.1050.10">
    <property type="match status" value="1"/>
</dbReference>
<dbReference type="FunFam" id="1.20.1050.10:FF:000009">
    <property type="entry name" value="Glutathione S-transferase omega-1"/>
    <property type="match status" value="1"/>
</dbReference>
<dbReference type="SFLD" id="SFLDS00019">
    <property type="entry name" value="Glutathione_Transferase_(cytos"/>
    <property type="match status" value="1"/>
</dbReference>
<dbReference type="GO" id="GO:0005737">
    <property type="term" value="C:cytoplasm"/>
    <property type="evidence" value="ECO:0007669"/>
    <property type="project" value="InterPro"/>
</dbReference>
<dbReference type="EC" id="2.5.1.18" evidence="5"/>
<name>A0A6F9DF01_9ASCI</name>
<dbReference type="PANTHER" id="PTHR43968:SF6">
    <property type="entry name" value="GLUTATHIONE S-TRANSFERASE OMEGA"/>
    <property type="match status" value="1"/>
</dbReference>
<dbReference type="SFLD" id="SFLDG00358">
    <property type="entry name" value="Main_(cytGST)"/>
    <property type="match status" value="1"/>
</dbReference>
<evidence type="ECO:0000256" key="1">
    <source>
        <dbReference type="ARBA" id="ARBA00011067"/>
    </source>
</evidence>
<reference evidence="8" key="1">
    <citation type="submission" date="2020-04" db="EMBL/GenBank/DDBJ databases">
        <authorList>
            <person name="Neveu A P."/>
        </authorList>
    </citation>
    <scope>NUCLEOTIDE SEQUENCE</scope>
    <source>
        <tissue evidence="8">Whole embryo</tissue>
    </source>
</reference>
<keyword evidence="2 5" id="KW-0560">Oxidoreductase</keyword>
<dbReference type="SUPFAM" id="SSF52833">
    <property type="entry name" value="Thioredoxin-like"/>
    <property type="match status" value="1"/>
</dbReference>
<dbReference type="InterPro" id="IPR010987">
    <property type="entry name" value="Glutathione-S-Trfase_C-like"/>
</dbReference>
<gene>
    <name evidence="8" type="primary">Gsto1-005</name>
</gene>
<proteinExistence type="evidence at transcript level"/>
<evidence type="ECO:0000256" key="4">
    <source>
        <dbReference type="ARBA" id="ARBA00049544"/>
    </source>
</evidence>
<feature type="domain" description="GST C-terminal" evidence="7">
    <location>
        <begin position="103"/>
        <end position="220"/>
    </location>
</feature>
<feature type="domain" description="GST N-terminal" evidence="6">
    <location>
        <begin position="20"/>
        <end position="98"/>
    </location>
</feature>
<keyword evidence="5 8" id="KW-0808">Transferase</keyword>
<protein>
    <recommendedName>
        <fullName evidence="5">Glutathione S-transferase omega</fullName>
        <shortName evidence="5">GSTO</shortName>
        <ecNumber evidence="5">1.20.4.2</ecNumber>
        <ecNumber evidence="5">1.8.5.1</ecNumber>
        <ecNumber evidence="5">2.5.1.18</ecNumber>
    </recommendedName>
    <alternativeName>
        <fullName evidence="5">Glutathione-dependent dehydroascorbate reductase</fullName>
    </alternativeName>
    <alternativeName>
        <fullName evidence="5">Monomethylarsonic acid reductase</fullName>
    </alternativeName>
</protein>
<dbReference type="InterPro" id="IPR004045">
    <property type="entry name" value="Glutathione_S-Trfase_N"/>
</dbReference>